<name>A0AAT9LEA8_9FIRM</name>
<comment type="similarity">
    <text evidence="1">Belongs to the peptidase U62 family.</text>
</comment>
<evidence type="ECO:0000259" key="5">
    <source>
        <dbReference type="Pfam" id="PF01523"/>
    </source>
</evidence>
<dbReference type="InterPro" id="IPR045569">
    <property type="entry name" value="Metalloprtase-TldD/E_C"/>
</dbReference>
<feature type="domain" description="Metalloprotease TldD/E C-terminal" evidence="6">
    <location>
        <begin position="230"/>
        <end position="456"/>
    </location>
</feature>
<accession>A0AAT9LEA8</accession>
<dbReference type="AlphaFoldDB" id="A0AAT9LEA8"/>
<dbReference type="SUPFAM" id="SSF111283">
    <property type="entry name" value="Putative modulator of DNA gyrase, PmbA/TldD"/>
    <property type="match status" value="1"/>
</dbReference>
<reference evidence="7" key="2">
    <citation type="journal article" date="2023" name="Biology">
        <title>Prokaryotic Life Associated with Coal-Fire Gas Vents Revealed by Metagenomics.</title>
        <authorList>
            <person name="Kadnikov V.V."/>
            <person name="Mardanov A.V."/>
            <person name="Beletsky A.V."/>
            <person name="Karnachuk O.V."/>
            <person name="Ravin N.V."/>
        </authorList>
    </citation>
    <scope>NUCLEOTIDE SEQUENCE</scope>
    <source>
        <strain evidence="7">Bu02</strain>
    </source>
</reference>
<sequence length="459" mass="49525">MHGVDLSKYSQLLTAYTELRVQENRSVQISFVKGNNTINSRSITGGVSARVYKNGSWGFASNPEVTDDSIRSVIKVATDNAVFLDSRERKGKKPLPVTAASSDNDFSTKKSRLGQRQLVEFAREVDSHIVRKYPNLSSRTVVLSCLDMEKTLLTSDGSYAHSMIPRSFIHVTLSVEKDGKPVELSDSYGGLGQFEDVFESPASIFDGIEKQYQHLMKKKEGVFPEAGVKTCVLDAELAGILAHEAIGHTTEADLVMGGSVAGGLLGKEVASPLITLVDFANTCLGKTCPVPVYVDDEGTRAEDVVIIDKGVLKGFMHNKESAAHFGVSPTGNARAFLFSDEPLIRMRNTAIMPGTSKLEDMIASVDDGYYLINPSNGQADSTSEFMFGITLGYEIKNGKIGRAIVDTTISGVAFDVLKTVTMVSDEMKWLSAGMCGKKQPIPVGMGGPAIKCKVNIGGR</sequence>
<dbReference type="Gene3D" id="3.30.2290.10">
    <property type="entry name" value="PmbA/TldD superfamily"/>
    <property type="match status" value="1"/>
</dbReference>
<dbReference type="InterPro" id="IPR002510">
    <property type="entry name" value="Metalloprtase-TldD/E_N"/>
</dbReference>
<keyword evidence="4" id="KW-0482">Metalloprotease</keyword>
<dbReference type="Pfam" id="PF01523">
    <property type="entry name" value="PmbA_TldD_1st"/>
    <property type="match status" value="1"/>
</dbReference>
<dbReference type="GO" id="GO:0008237">
    <property type="term" value="F:metallopeptidase activity"/>
    <property type="evidence" value="ECO:0007669"/>
    <property type="project" value="UniProtKB-KW"/>
</dbReference>
<evidence type="ECO:0000256" key="4">
    <source>
        <dbReference type="ARBA" id="ARBA00023049"/>
    </source>
</evidence>
<keyword evidence="2" id="KW-0645">Protease</keyword>
<evidence type="ECO:0000313" key="7">
    <source>
        <dbReference type="EMBL" id="QUL98557.1"/>
    </source>
</evidence>
<keyword evidence="3" id="KW-0378">Hydrolase</keyword>
<dbReference type="EMBL" id="CP062796">
    <property type="protein sequence ID" value="QUL98557.1"/>
    <property type="molecule type" value="Genomic_DNA"/>
</dbReference>
<dbReference type="InterPro" id="IPR035068">
    <property type="entry name" value="TldD/PmbA_N"/>
</dbReference>
<dbReference type="GO" id="GO:0006508">
    <property type="term" value="P:proteolysis"/>
    <property type="evidence" value="ECO:0007669"/>
    <property type="project" value="UniProtKB-KW"/>
</dbReference>
<dbReference type="GO" id="GO:0005829">
    <property type="term" value="C:cytosol"/>
    <property type="evidence" value="ECO:0007669"/>
    <property type="project" value="TreeGrafter"/>
</dbReference>
<protein>
    <submittedName>
        <fullName evidence="7">TldD/PmbA family protein</fullName>
    </submittedName>
</protein>
<evidence type="ECO:0000259" key="6">
    <source>
        <dbReference type="Pfam" id="PF19289"/>
    </source>
</evidence>
<reference evidence="7" key="1">
    <citation type="submission" date="2020-10" db="EMBL/GenBank/DDBJ databases">
        <authorList>
            <person name="Kadnikov V."/>
            <person name="Beletsky A.V."/>
            <person name="Mardanov A.V."/>
            <person name="Karnachuk O.V."/>
            <person name="Ravin N.V."/>
        </authorList>
    </citation>
    <scope>NUCLEOTIDE SEQUENCE</scope>
    <source>
        <strain evidence="7">Bu02</strain>
    </source>
</reference>
<evidence type="ECO:0000256" key="2">
    <source>
        <dbReference type="ARBA" id="ARBA00022670"/>
    </source>
</evidence>
<dbReference type="InterPro" id="IPR036059">
    <property type="entry name" value="TldD/PmbA_sf"/>
</dbReference>
<dbReference type="PANTHER" id="PTHR30624:SF0">
    <property type="entry name" value="METALLOPROTEASE SLR0863"/>
    <property type="match status" value="1"/>
</dbReference>
<dbReference type="PANTHER" id="PTHR30624">
    <property type="entry name" value="UNCHARACTERIZED PROTEIN TLDD AND PMBA"/>
    <property type="match status" value="1"/>
</dbReference>
<dbReference type="Pfam" id="PF19289">
    <property type="entry name" value="PmbA_TldD_3rd"/>
    <property type="match status" value="1"/>
</dbReference>
<gene>
    <name evidence="7" type="ORF">IMF26_00145</name>
</gene>
<evidence type="ECO:0000256" key="3">
    <source>
        <dbReference type="ARBA" id="ARBA00022801"/>
    </source>
</evidence>
<feature type="domain" description="Metalloprotease TldD/E N-terminal" evidence="5">
    <location>
        <begin position="18"/>
        <end position="81"/>
    </location>
</feature>
<evidence type="ECO:0000256" key="1">
    <source>
        <dbReference type="ARBA" id="ARBA00005836"/>
    </source>
</evidence>
<dbReference type="KEGG" id="fcz:IMF26_00145"/>
<proteinExistence type="inferred from homology"/>
<organism evidence="7">
    <name type="scientific">Candidatus Fermentithermobacillus carboniphilus</name>
    <dbReference type="NCBI Taxonomy" id="3085328"/>
    <lineage>
        <taxon>Bacteria</taxon>
        <taxon>Bacillati</taxon>
        <taxon>Bacillota</taxon>
        <taxon>Candidatus Fermentithermobacillia</taxon>
        <taxon>Candidatus Fermentithermobacillales</taxon>
        <taxon>Candidatus Fermentithermobacillaceae</taxon>
        <taxon>Candidatus Fermentithermobacillus</taxon>
    </lineage>
</organism>
<dbReference type="InterPro" id="IPR051463">
    <property type="entry name" value="Peptidase_U62_metallo"/>
</dbReference>